<feature type="region of interest" description="Disordered" evidence="1">
    <location>
        <begin position="1"/>
        <end position="20"/>
    </location>
</feature>
<gene>
    <name evidence="2" type="ORF">CR513_62720</name>
</gene>
<organism evidence="2 3">
    <name type="scientific">Mucuna pruriens</name>
    <name type="common">Velvet bean</name>
    <name type="synonym">Dolichos pruriens</name>
    <dbReference type="NCBI Taxonomy" id="157652"/>
    <lineage>
        <taxon>Eukaryota</taxon>
        <taxon>Viridiplantae</taxon>
        <taxon>Streptophyta</taxon>
        <taxon>Embryophyta</taxon>
        <taxon>Tracheophyta</taxon>
        <taxon>Spermatophyta</taxon>
        <taxon>Magnoliopsida</taxon>
        <taxon>eudicotyledons</taxon>
        <taxon>Gunneridae</taxon>
        <taxon>Pentapetalae</taxon>
        <taxon>rosids</taxon>
        <taxon>fabids</taxon>
        <taxon>Fabales</taxon>
        <taxon>Fabaceae</taxon>
        <taxon>Papilionoideae</taxon>
        <taxon>50 kb inversion clade</taxon>
        <taxon>NPAAA clade</taxon>
        <taxon>indigoferoid/millettioid clade</taxon>
        <taxon>Phaseoleae</taxon>
        <taxon>Mucuna</taxon>
    </lineage>
</organism>
<dbReference type="AlphaFoldDB" id="A0A371DZN6"/>
<keyword evidence="3" id="KW-1185">Reference proteome</keyword>
<accession>A0A371DZN6</accession>
<evidence type="ECO:0000256" key="1">
    <source>
        <dbReference type="SAM" id="MobiDB-lite"/>
    </source>
</evidence>
<name>A0A371DZN6_MUCPR</name>
<feature type="non-terminal residue" evidence="2">
    <location>
        <position position="1"/>
    </location>
</feature>
<proteinExistence type="predicted"/>
<protein>
    <submittedName>
        <fullName evidence="2">Uncharacterized protein</fullName>
    </submittedName>
</protein>
<dbReference type="Proteomes" id="UP000257109">
    <property type="component" value="Unassembled WGS sequence"/>
</dbReference>
<sequence length="65" mass="7545">MISQIQKVRAQMAMQRPRTRVGKISAQMLPKSTKLPRTNIRRDTIRIGIVLSSKVLQKGKDREYH</sequence>
<evidence type="ECO:0000313" key="2">
    <source>
        <dbReference type="EMBL" id="RDX58000.1"/>
    </source>
</evidence>
<reference evidence="2" key="1">
    <citation type="submission" date="2018-05" db="EMBL/GenBank/DDBJ databases">
        <title>Draft genome of Mucuna pruriens seed.</title>
        <authorList>
            <person name="Nnadi N.E."/>
            <person name="Vos R."/>
            <person name="Hasami M.H."/>
            <person name="Devisetty U.K."/>
            <person name="Aguiy J.C."/>
        </authorList>
    </citation>
    <scope>NUCLEOTIDE SEQUENCE [LARGE SCALE GENOMIC DNA]</scope>
    <source>
        <strain evidence="2">JCA_2017</strain>
    </source>
</reference>
<comment type="caution">
    <text evidence="2">The sequence shown here is derived from an EMBL/GenBank/DDBJ whole genome shotgun (WGS) entry which is preliminary data.</text>
</comment>
<evidence type="ECO:0000313" key="3">
    <source>
        <dbReference type="Proteomes" id="UP000257109"/>
    </source>
</evidence>
<dbReference type="EMBL" id="QJKJ01017934">
    <property type="protein sequence ID" value="RDX58000.1"/>
    <property type="molecule type" value="Genomic_DNA"/>
</dbReference>